<organism evidence="1 2">
    <name type="scientific">Parelaphostrongylus tenuis</name>
    <name type="common">Meningeal worm</name>
    <dbReference type="NCBI Taxonomy" id="148309"/>
    <lineage>
        <taxon>Eukaryota</taxon>
        <taxon>Metazoa</taxon>
        <taxon>Ecdysozoa</taxon>
        <taxon>Nematoda</taxon>
        <taxon>Chromadorea</taxon>
        <taxon>Rhabditida</taxon>
        <taxon>Rhabditina</taxon>
        <taxon>Rhabditomorpha</taxon>
        <taxon>Strongyloidea</taxon>
        <taxon>Metastrongylidae</taxon>
        <taxon>Parelaphostrongylus</taxon>
    </lineage>
</organism>
<dbReference type="AlphaFoldDB" id="A0AAD5RE05"/>
<keyword evidence="2" id="KW-1185">Reference proteome</keyword>
<accession>A0AAD5RE05</accession>
<reference evidence="1" key="1">
    <citation type="submission" date="2021-06" db="EMBL/GenBank/DDBJ databases">
        <title>Parelaphostrongylus tenuis whole genome reference sequence.</title>
        <authorList>
            <person name="Garwood T.J."/>
            <person name="Larsen P.A."/>
            <person name="Fountain-Jones N.M."/>
            <person name="Garbe J.R."/>
            <person name="Macchietto M.G."/>
            <person name="Kania S.A."/>
            <person name="Gerhold R.W."/>
            <person name="Richards J.E."/>
            <person name="Wolf T.M."/>
        </authorList>
    </citation>
    <scope>NUCLEOTIDE SEQUENCE</scope>
    <source>
        <strain evidence="1">MNPRO001-30</strain>
        <tissue evidence="1">Meninges</tissue>
    </source>
</reference>
<dbReference type="EMBL" id="JAHQIW010007204">
    <property type="protein sequence ID" value="KAJ1372929.1"/>
    <property type="molecule type" value="Genomic_DNA"/>
</dbReference>
<sequence>MERNLGTYDGGAEDGGVIDCPDDAQQANLDIAAVMGEWTTDVRYSSRCHLMKA</sequence>
<proteinExistence type="predicted"/>
<dbReference type="Proteomes" id="UP001196413">
    <property type="component" value="Unassembled WGS sequence"/>
</dbReference>
<protein>
    <submittedName>
        <fullName evidence="1">Uncharacterized protein</fullName>
    </submittedName>
</protein>
<evidence type="ECO:0000313" key="1">
    <source>
        <dbReference type="EMBL" id="KAJ1372929.1"/>
    </source>
</evidence>
<comment type="caution">
    <text evidence="1">The sequence shown here is derived from an EMBL/GenBank/DDBJ whole genome shotgun (WGS) entry which is preliminary data.</text>
</comment>
<name>A0AAD5RE05_PARTN</name>
<gene>
    <name evidence="1" type="ORF">KIN20_035241</name>
</gene>
<evidence type="ECO:0000313" key="2">
    <source>
        <dbReference type="Proteomes" id="UP001196413"/>
    </source>
</evidence>